<accession>A0A6G9ANS6</accession>
<evidence type="ECO:0000256" key="6">
    <source>
        <dbReference type="PIRSR" id="PIRSR602324-1"/>
    </source>
</evidence>
<evidence type="ECO:0000313" key="11">
    <source>
        <dbReference type="Proteomes" id="UP000501802"/>
    </source>
</evidence>
<dbReference type="Gene3D" id="2.60.40.10">
    <property type="entry name" value="Immunoglobulins"/>
    <property type="match status" value="1"/>
</dbReference>
<dbReference type="SUPFAM" id="SSF46626">
    <property type="entry name" value="Cytochrome c"/>
    <property type="match status" value="1"/>
</dbReference>
<dbReference type="Proteomes" id="UP000501802">
    <property type="component" value="Chromosome"/>
</dbReference>
<evidence type="ECO:0000256" key="1">
    <source>
        <dbReference type="ARBA" id="ARBA00022448"/>
    </source>
</evidence>
<keyword evidence="5 6" id="KW-0408">Iron</keyword>
<dbReference type="KEGG" id="spib:G8759_15605"/>
<dbReference type="InterPro" id="IPR035986">
    <property type="entry name" value="PKD_dom_sf"/>
</dbReference>
<dbReference type="RefSeq" id="WP_167209499.1">
    <property type="nucleotide sequence ID" value="NZ_CP050063.1"/>
</dbReference>
<dbReference type="PROSITE" id="PS50093">
    <property type="entry name" value="PKD"/>
    <property type="match status" value="1"/>
</dbReference>
<reference evidence="10 11" key="1">
    <citation type="submission" date="2020-03" db="EMBL/GenBank/DDBJ databases">
        <authorList>
            <person name="Kim M.K."/>
        </authorList>
    </citation>
    <scope>NUCLEOTIDE SEQUENCE [LARGE SCALE GENOMIC DNA]</scope>
    <source>
        <strain evidence="10 11">BT328</strain>
    </source>
</reference>
<dbReference type="PANTHER" id="PTHR40469:SF2">
    <property type="entry name" value="GALACTOSE-BINDING DOMAIN-LIKE SUPERFAMILY PROTEIN"/>
    <property type="match status" value="1"/>
</dbReference>
<dbReference type="Gene3D" id="2.120.10.30">
    <property type="entry name" value="TolB, C-terminal domain"/>
    <property type="match status" value="1"/>
</dbReference>
<dbReference type="SMART" id="SM00089">
    <property type="entry name" value="PKD"/>
    <property type="match status" value="1"/>
</dbReference>
<dbReference type="Pfam" id="PF07995">
    <property type="entry name" value="GSDH"/>
    <property type="match status" value="1"/>
</dbReference>
<evidence type="ECO:0000256" key="3">
    <source>
        <dbReference type="ARBA" id="ARBA00022723"/>
    </source>
</evidence>
<sequence>MRQNSFRICLLTLGLWLLVQSIFAQEPKRSVLVFSKTAAFRHQSIEAGKTALAKMATEKGFGVQFTEDGAQFNESGLKRFNTVVFLNTTGDVLNGEQQAAFERYIQAGGGYVGIHAATDTEYEWPWYGKLAGAYFLDHPMPNNVQKGKFIVTLKNHWATKGMPDEFERNDEFYSFKDISPKINVVLKIDEKSYVGGKNPDFHPMSWYQEYDGGRAFYTAMGHTDETFTEPLFLNHLWAGINYTTGGDAPKPLDYAKARPEENRFTKGVLAEKLDEPMELSVLGDGRILFIERKGEVRLYTIKTKELKTIAKIPVSTKYVSKEGKESMGEDGLLGLSKDPNFAQNHWIYLYYSDPAESKNVLARFELKGDELVMNSRKLMLDIPTQREECCHTGGSIAWDRAGNLYLSTGDNTNPHGSNGYSPSDERPGRNAWDAQKSSANTNDLRGKIIRIKPQPDGTYTIPDGNLFPKGTAQTRPEIYTMGHRNPFRISVDQKTGYVYWGEVGPDAAKPDPNRGAAGHDEVGQARKAGNFGWPHFVGDNKAYTKYDFVVEKSGDKWDANAPTNTSPNNTGLNTLPPAQKAFIWYPYDGSPEFPLVGAGGRNAMAGPVFYAEDFINAPNAFPNYYNGKLLTYDWMRGWIMAVTMDKDGNYQSMERFMPSYKFSNPMDMEFADNGDLYMLEYGSGWFTANDDARLIRIEYNGGNRKPQLQVAANKMGGSAPFNLSLTAKGTVDADGDALTYAWKISSRNGFSKLINAPDATLTLSTVGVYKATLTVNDGKGGIVSQSMDITVGNEAPVLSVQLPGGNKSFFTPNKPFRYDIKVNDKEDGTLGKGIDPERVAVNIDYMPEGFDKIAIAQGHRSADAGALLASGKKLIEASDCKGCHSVAKKSIGPAYMDVASKYKGDNTALERLTKKVIAGGSGVWGETAMAAHPQLSAADAADMVKYILNVSSEAASSNALPVKGSYTASVPSGDKGKGVFIVRASYEDKGAKGLPSLRSEQTFVLRNARVDVHGFDLYDNVNKMSYGGSNLAIPSKSGAYMAIRQADLSGVTEFHVMATAPKPQLNAKGGKVELRLDSPTGKLIGESPFLEASDKMDFKPNQLNVPVKLPAPFDNKLHDVYLVFVNPNEPLGSLMVVMGVEAVLSSVGQ</sequence>
<dbReference type="PROSITE" id="PS51007">
    <property type="entry name" value="CYTC"/>
    <property type="match status" value="1"/>
</dbReference>
<feature type="domain" description="Cytochrome c" evidence="9">
    <location>
        <begin position="866"/>
        <end position="951"/>
    </location>
</feature>
<dbReference type="InterPro" id="IPR029010">
    <property type="entry name" value="ThuA-like"/>
</dbReference>
<comment type="PTM">
    <text evidence="6">Binds 1 heme c group covalently per subunit.</text>
</comment>
<dbReference type="InterPro" id="IPR022409">
    <property type="entry name" value="PKD/Chitinase_dom"/>
</dbReference>
<feature type="binding site" description="covalent" evidence="6">
    <location>
        <position position="884"/>
    </location>
    <ligand>
        <name>heme c</name>
        <dbReference type="ChEBI" id="CHEBI:61717"/>
    </ligand>
</feature>
<evidence type="ECO:0000256" key="5">
    <source>
        <dbReference type="ARBA" id="ARBA00023004"/>
    </source>
</evidence>
<feature type="compositionally biased region" description="Polar residues" evidence="7">
    <location>
        <begin position="408"/>
        <end position="421"/>
    </location>
</feature>
<feature type="domain" description="PKD" evidence="8">
    <location>
        <begin position="706"/>
        <end position="791"/>
    </location>
</feature>
<keyword evidence="4" id="KW-0249">Electron transport</keyword>
<dbReference type="Pfam" id="PF00801">
    <property type="entry name" value="PKD"/>
    <property type="match status" value="1"/>
</dbReference>
<gene>
    <name evidence="10" type="ORF">G8759_15605</name>
</gene>
<dbReference type="InterPro" id="IPR009056">
    <property type="entry name" value="Cyt_c-like_dom"/>
</dbReference>
<dbReference type="Pfam" id="PF00034">
    <property type="entry name" value="Cytochrom_C"/>
    <property type="match status" value="1"/>
</dbReference>
<dbReference type="InterPro" id="IPR002324">
    <property type="entry name" value="Cyt_c_ID"/>
</dbReference>
<dbReference type="SUPFAM" id="SSF50952">
    <property type="entry name" value="Soluble quinoprotein glucose dehydrogenase"/>
    <property type="match status" value="1"/>
</dbReference>
<dbReference type="Gene3D" id="2.60.120.260">
    <property type="entry name" value="Galactose-binding domain-like"/>
    <property type="match status" value="1"/>
</dbReference>
<dbReference type="InterPro" id="IPR012938">
    <property type="entry name" value="Glc/Sorbosone_DH"/>
</dbReference>
<dbReference type="Pfam" id="PF06283">
    <property type="entry name" value="ThuA"/>
    <property type="match status" value="1"/>
</dbReference>
<evidence type="ECO:0000256" key="7">
    <source>
        <dbReference type="SAM" id="MobiDB-lite"/>
    </source>
</evidence>
<keyword evidence="1" id="KW-0813">Transport</keyword>
<dbReference type="InterPro" id="IPR029062">
    <property type="entry name" value="Class_I_gatase-like"/>
</dbReference>
<keyword evidence="11" id="KW-1185">Reference proteome</keyword>
<dbReference type="GO" id="GO:0020037">
    <property type="term" value="F:heme binding"/>
    <property type="evidence" value="ECO:0007669"/>
    <property type="project" value="InterPro"/>
</dbReference>
<dbReference type="PANTHER" id="PTHR40469">
    <property type="entry name" value="SECRETED GLYCOSYL HYDROLASE"/>
    <property type="match status" value="1"/>
</dbReference>
<dbReference type="GO" id="GO:0009055">
    <property type="term" value="F:electron transfer activity"/>
    <property type="evidence" value="ECO:0007669"/>
    <property type="project" value="InterPro"/>
</dbReference>
<dbReference type="InterPro" id="IPR000601">
    <property type="entry name" value="PKD_dom"/>
</dbReference>
<evidence type="ECO:0000256" key="4">
    <source>
        <dbReference type="ARBA" id="ARBA00022982"/>
    </source>
</evidence>
<keyword evidence="2 6" id="KW-0349">Heme</keyword>
<feature type="binding site" description="covalent" evidence="6">
    <location>
        <position position="880"/>
    </location>
    <ligand>
        <name>heme c</name>
        <dbReference type="ChEBI" id="CHEBI:61717"/>
    </ligand>
</feature>
<evidence type="ECO:0000259" key="9">
    <source>
        <dbReference type="PROSITE" id="PS51007"/>
    </source>
</evidence>
<feature type="binding site" description="covalent" evidence="6">
    <location>
        <position position="929"/>
    </location>
    <ligand>
        <name>heme c</name>
        <dbReference type="ChEBI" id="CHEBI:61717"/>
    </ligand>
</feature>
<dbReference type="PRINTS" id="PR00606">
    <property type="entry name" value="CYTCHROMECID"/>
</dbReference>
<organism evidence="10 11">
    <name type="scientific">Spirosoma aureum</name>
    <dbReference type="NCBI Taxonomy" id="2692134"/>
    <lineage>
        <taxon>Bacteria</taxon>
        <taxon>Pseudomonadati</taxon>
        <taxon>Bacteroidota</taxon>
        <taxon>Cytophagia</taxon>
        <taxon>Cytophagales</taxon>
        <taxon>Cytophagaceae</taxon>
        <taxon>Spirosoma</taxon>
    </lineage>
</organism>
<evidence type="ECO:0000256" key="2">
    <source>
        <dbReference type="ARBA" id="ARBA00022617"/>
    </source>
</evidence>
<dbReference type="CDD" id="cd00146">
    <property type="entry name" value="PKD"/>
    <property type="match status" value="1"/>
</dbReference>
<evidence type="ECO:0000259" key="8">
    <source>
        <dbReference type="PROSITE" id="PS50093"/>
    </source>
</evidence>
<dbReference type="SUPFAM" id="SSF52317">
    <property type="entry name" value="Class I glutamine amidotransferase-like"/>
    <property type="match status" value="1"/>
</dbReference>
<dbReference type="InterPro" id="IPR011041">
    <property type="entry name" value="Quinoprot_gluc/sorb_DH_b-prop"/>
</dbReference>
<feature type="region of interest" description="Disordered" evidence="7">
    <location>
        <begin position="408"/>
        <end position="443"/>
    </location>
</feature>
<dbReference type="EMBL" id="CP050063">
    <property type="protein sequence ID" value="QIP13935.1"/>
    <property type="molecule type" value="Genomic_DNA"/>
</dbReference>
<dbReference type="InterPro" id="IPR036909">
    <property type="entry name" value="Cyt_c-like_dom_sf"/>
</dbReference>
<evidence type="ECO:0000313" key="10">
    <source>
        <dbReference type="EMBL" id="QIP13935.1"/>
    </source>
</evidence>
<protein>
    <submittedName>
        <fullName evidence="10">C-type cytochrome</fullName>
    </submittedName>
</protein>
<proteinExistence type="predicted"/>
<dbReference type="GO" id="GO:0005506">
    <property type="term" value="F:iron ion binding"/>
    <property type="evidence" value="ECO:0007669"/>
    <property type="project" value="InterPro"/>
</dbReference>
<dbReference type="InterPro" id="IPR011042">
    <property type="entry name" value="6-blade_b-propeller_TolB-like"/>
</dbReference>
<dbReference type="AlphaFoldDB" id="A0A6G9ANS6"/>
<dbReference type="Gene3D" id="1.10.760.10">
    <property type="entry name" value="Cytochrome c-like domain"/>
    <property type="match status" value="1"/>
</dbReference>
<keyword evidence="3 6" id="KW-0479">Metal-binding</keyword>
<dbReference type="Gene3D" id="3.40.50.880">
    <property type="match status" value="1"/>
</dbReference>
<dbReference type="InterPro" id="IPR013783">
    <property type="entry name" value="Ig-like_fold"/>
</dbReference>
<dbReference type="SUPFAM" id="SSF49299">
    <property type="entry name" value="PKD domain"/>
    <property type="match status" value="1"/>
</dbReference>
<dbReference type="CDD" id="cd04084">
    <property type="entry name" value="CBM6_xylanase-like"/>
    <property type="match status" value="1"/>
</dbReference>
<name>A0A6G9ANS6_9BACT</name>